<gene>
    <name evidence="1" type="ORF">IAA98_12680</name>
</gene>
<dbReference type="GO" id="GO:0043590">
    <property type="term" value="C:bacterial nucleoid"/>
    <property type="evidence" value="ECO:0007669"/>
    <property type="project" value="TreeGrafter"/>
</dbReference>
<dbReference type="GO" id="GO:0006302">
    <property type="term" value="P:double-strand break repair"/>
    <property type="evidence" value="ECO:0007669"/>
    <property type="project" value="TreeGrafter"/>
</dbReference>
<dbReference type="Pfam" id="PF02565">
    <property type="entry name" value="RecO_C"/>
    <property type="match status" value="1"/>
</dbReference>
<dbReference type="InterPro" id="IPR037278">
    <property type="entry name" value="ARFGAP/RecO"/>
</dbReference>
<name>A0A9D1GZ26_9ACTN</name>
<dbReference type="PANTHER" id="PTHR33991:SF1">
    <property type="entry name" value="DNA REPAIR PROTEIN RECO"/>
    <property type="match status" value="1"/>
</dbReference>
<dbReference type="GO" id="GO:0006310">
    <property type="term" value="P:DNA recombination"/>
    <property type="evidence" value="ECO:0007669"/>
    <property type="project" value="InterPro"/>
</dbReference>
<protein>
    <submittedName>
        <fullName evidence="1">DNA repair protein RecO C-terminal domain-containing protein</fullName>
    </submittedName>
</protein>
<comment type="caution">
    <text evidence="1">The sequence shown here is derived from an EMBL/GenBank/DDBJ whole genome shotgun (WGS) entry which is preliminary data.</text>
</comment>
<dbReference type="EMBL" id="DVLP01000370">
    <property type="protein sequence ID" value="HIT76433.1"/>
    <property type="molecule type" value="Genomic_DNA"/>
</dbReference>
<evidence type="ECO:0000313" key="1">
    <source>
        <dbReference type="EMBL" id="HIT76433.1"/>
    </source>
</evidence>
<accession>A0A9D1GZ26</accession>
<sequence>DCARCGLTGPHQGFVPALGGVVCAQCRPPGCARPQPQTLELLAALVEGDWAATTSADARTRREASGLVSAYTTWHLERGLRSLPLVERG</sequence>
<dbReference type="SUPFAM" id="SSF57863">
    <property type="entry name" value="ArfGap/RecO-like zinc finger"/>
    <property type="match status" value="1"/>
</dbReference>
<dbReference type="AlphaFoldDB" id="A0A9D1GZ26"/>
<dbReference type="Proteomes" id="UP000886842">
    <property type="component" value="Unassembled WGS sequence"/>
</dbReference>
<reference evidence="1" key="1">
    <citation type="submission" date="2020-10" db="EMBL/GenBank/DDBJ databases">
        <authorList>
            <person name="Gilroy R."/>
        </authorList>
    </citation>
    <scope>NUCLEOTIDE SEQUENCE</scope>
    <source>
        <strain evidence="1">ChiGjej1B1-24693</strain>
    </source>
</reference>
<proteinExistence type="predicted"/>
<dbReference type="PANTHER" id="PTHR33991">
    <property type="entry name" value="DNA REPAIR PROTEIN RECO"/>
    <property type="match status" value="1"/>
</dbReference>
<organism evidence="1 2">
    <name type="scientific">Candidatus Avipropionibacterium avicola</name>
    <dbReference type="NCBI Taxonomy" id="2840701"/>
    <lineage>
        <taxon>Bacteria</taxon>
        <taxon>Bacillati</taxon>
        <taxon>Actinomycetota</taxon>
        <taxon>Actinomycetes</taxon>
        <taxon>Propionibacteriales</taxon>
        <taxon>Propionibacteriaceae</taxon>
        <taxon>Propionibacteriaceae incertae sedis</taxon>
        <taxon>Candidatus Avipropionibacterium</taxon>
    </lineage>
</organism>
<feature type="non-terminal residue" evidence="1">
    <location>
        <position position="1"/>
    </location>
</feature>
<reference evidence="1" key="2">
    <citation type="journal article" date="2021" name="PeerJ">
        <title>Extensive microbial diversity within the chicken gut microbiome revealed by metagenomics and culture.</title>
        <authorList>
            <person name="Gilroy R."/>
            <person name="Ravi A."/>
            <person name="Getino M."/>
            <person name="Pursley I."/>
            <person name="Horton D.L."/>
            <person name="Alikhan N.F."/>
            <person name="Baker D."/>
            <person name="Gharbi K."/>
            <person name="Hall N."/>
            <person name="Watson M."/>
            <person name="Adriaenssens E.M."/>
            <person name="Foster-Nyarko E."/>
            <person name="Jarju S."/>
            <person name="Secka A."/>
            <person name="Antonio M."/>
            <person name="Oren A."/>
            <person name="Chaudhuri R.R."/>
            <person name="La Ragione R."/>
            <person name="Hildebrand F."/>
            <person name="Pallen M.J."/>
        </authorList>
    </citation>
    <scope>NUCLEOTIDE SEQUENCE</scope>
    <source>
        <strain evidence="1">ChiGjej1B1-24693</strain>
    </source>
</reference>
<evidence type="ECO:0000313" key="2">
    <source>
        <dbReference type="Proteomes" id="UP000886842"/>
    </source>
</evidence>
<dbReference type="InterPro" id="IPR003717">
    <property type="entry name" value="RecO"/>
</dbReference>